<name>A0A7I4E253_PHYPA</name>
<organism evidence="1 2">
    <name type="scientific">Physcomitrium patens</name>
    <name type="common">Spreading-leaved earth moss</name>
    <name type="synonym">Physcomitrella patens</name>
    <dbReference type="NCBI Taxonomy" id="3218"/>
    <lineage>
        <taxon>Eukaryota</taxon>
        <taxon>Viridiplantae</taxon>
        <taxon>Streptophyta</taxon>
        <taxon>Embryophyta</taxon>
        <taxon>Bryophyta</taxon>
        <taxon>Bryophytina</taxon>
        <taxon>Bryopsida</taxon>
        <taxon>Funariidae</taxon>
        <taxon>Funariales</taxon>
        <taxon>Funariaceae</taxon>
        <taxon>Physcomitrium</taxon>
    </lineage>
</organism>
<dbReference type="PANTHER" id="PTHR11439">
    <property type="entry name" value="GAG-POL-RELATED RETROTRANSPOSON"/>
    <property type="match status" value="1"/>
</dbReference>
<dbReference type="AlphaFoldDB" id="A0A7I4E253"/>
<sequence>MSYQKIGENFSVNEDVIIHLYCLLKTLTLRNSCIPEWSSLAGDIEIYRIRVKHCEEANSTPIQPRICLSNGDHITFHDYPYSQVVGSFIHAIVNSRLNCVFAISSLVQYLSKPGPTHIQTLKRTMRYIKGTLNIGIKYEHLSQGDILHGYSDVNWAEYMALTKAKVEAIWLKKLLHELGFPQHASTTIYSDSQSAIAFSENPKYHSRSKYMDTQYHFTRENIFSEEIKL</sequence>
<evidence type="ECO:0000313" key="1">
    <source>
        <dbReference type="EnsemblPlants" id="Pp3c6_570V3.2"/>
    </source>
</evidence>
<dbReference type="PANTHER" id="PTHR11439:SF463">
    <property type="entry name" value="REVERSE TRANSCRIPTASE TY1_COPIA-TYPE DOMAIN-CONTAINING PROTEIN"/>
    <property type="match status" value="1"/>
</dbReference>
<evidence type="ECO:0000313" key="2">
    <source>
        <dbReference type="Proteomes" id="UP000006727"/>
    </source>
</evidence>
<dbReference type="InParanoid" id="A0A7I4E253"/>
<dbReference type="CDD" id="cd09272">
    <property type="entry name" value="RNase_HI_RT_Ty1"/>
    <property type="match status" value="1"/>
</dbReference>
<dbReference type="EMBL" id="ABEU02000006">
    <property type="status" value="NOT_ANNOTATED_CDS"/>
    <property type="molecule type" value="Genomic_DNA"/>
</dbReference>
<dbReference type="Proteomes" id="UP000006727">
    <property type="component" value="Chromosome 6"/>
</dbReference>
<reference evidence="1" key="3">
    <citation type="submission" date="2020-12" db="UniProtKB">
        <authorList>
            <consortium name="EnsemblPlants"/>
        </authorList>
    </citation>
    <scope>IDENTIFICATION</scope>
</reference>
<dbReference type="Gramene" id="Pp3c6_570V3.2">
    <property type="protein sequence ID" value="Pp3c6_570V3.2"/>
    <property type="gene ID" value="Pp3c6_570"/>
</dbReference>
<protein>
    <recommendedName>
        <fullName evidence="3">Reverse transcriptase Ty1/copia-type domain-containing protein</fullName>
    </recommendedName>
</protein>
<proteinExistence type="predicted"/>
<dbReference type="EnsemblPlants" id="Pp3c6_570V3.2">
    <property type="protein sequence ID" value="Pp3c6_570V3.2"/>
    <property type="gene ID" value="Pp3c6_570"/>
</dbReference>
<reference evidence="1 2" key="1">
    <citation type="journal article" date="2008" name="Science">
        <title>The Physcomitrella genome reveals evolutionary insights into the conquest of land by plants.</title>
        <authorList>
            <person name="Rensing S."/>
            <person name="Lang D."/>
            <person name="Zimmer A."/>
            <person name="Terry A."/>
            <person name="Salamov A."/>
            <person name="Shapiro H."/>
            <person name="Nishiyama T."/>
            <person name="Perroud P.-F."/>
            <person name="Lindquist E."/>
            <person name="Kamisugi Y."/>
            <person name="Tanahashi T."/>
            <person name="Sakakibara K."/>
            <person name="Fujita T."/>
            <person name="Oishi K."/>
            <person name="Shin-I T."/>
            <person name="Kuroki Y."/>
            <person name="Toyoda A."/>
            <person name="Suzuki Y."/>
            <person name="Hashimoto A."/>
            <person name="Yamaguchi K."/>
            <person name="Sugano A."/>
            <person name="Kohara Y."/>
            <person name="Fujiyama A."/>
            <person name="Anterola A."/>
            <person name="Aoki S."/>
            <person name="Ashton N."/>
            <person name="Barbazuk W.B."/>
            <person name="Barker E."/>
            <person name="Bennetzen J."/>
            <person name="Bezanilla M."/>
            <person name="Blankenship R."/>
            <person name="Cho S.H."/>
            <person name="Dutcher S."/>
            <person name="Estelle M."/>
            <person name="Fawcett J.A."/>
            <person name="Gundlach H."/>
            <person name="Hanada K."/>
            <person name="Heyl A."/>
            <person name="Hicks K.A."/>
            <person name="Hugh J."/>
            <person name="Lohr M."/>
            <person name="Mayer K."/>
            <person name="Melkozernov A."/>
            <person name="Murata T."/>
            <person name="Nelson D."/>
            <person name="Pils B."/>
            <person name="Prigge M."/>
            <person name="Reiss B."/>
            <person name="Renner T."/>
            <person name="Rombauts S."/>
            <person name="Rushton P."/>
            <person name="Sanderfoot A."/>
            <person name="Schween G."/>
            <person name="Shiu S.-H."/>
            <person name="Stueber K."/>
            <person name="Theodoulou F.L."/>
            <person name="Tu H."/>
            <person name="Van de Peer Y."/>
            <person name="Verrier P.J."/>
            <person name="Waters E."/>
            <person name="Wood A."/>
            <person name="Yang L."/>
            <person name="Cove D."/>
            <person name="Cuming A."/>
            <person name="Hasebe M."/>
            <person name="Lucas S."/>
            <person name="Mishler D.B."/>
            <person name="Reski R."/>
            <person name="Grigoriev I."/>
            <person name="Quatrano R.S."/>
            <person name="Boore J.L."/>
        </authorList>
    </citation>
    <scope>NUCLEOTIDE SEQUENCE [LARGE SCALE GENOMIC DNA]</scope>
    <source>
        <strain evidence="1 2">cv. Gransden 2004</strain>
    </source>
</reference>
<accession>A0A7I4E253</accession>
<reference evidence="1 2" key="2">
    <citation type="journal article" date="2018" name="Plant J.">
        <title>The Physcomitrella patens chromosome-scale assembly reveals moss genome structure and evolution.</title>
        <authorList>
            <person name="Lang D."/>
            <person name="Ullrich K.K."/>
            <person name="Murat F."/>
            <person name="Fuchs J."/>
            <person name="Jenkins J."/>
            <person name="Haas F.B."/>
            <person name="Piednoel M."/>
            <person name="Gundlach H."/>
            <person name="Van Bel M."/>
            <person name="Meyberg R."/>
            <person name="Vives C."/>
            <person name="Morata J."/>
            <person name="Symeonidi A."/>
            <person name="Hiss M."/>
            <person name="Muchero W."/>
            <person name="Kamisugi Y."/>
            <person name="Saleh O."/>
            <person name="Blanc G."/>
            <person name="Decker E.L."/>
            <person name="van Gessel N."/>
            <person name="Grimwood J."/>
            <person name="Hayes R.D."/>
            <person name="Graham S.W."/>
            <person name="Gunter L.E."/>
            <person name="McDaniel S.F."/>
            <person name="Hoernstein S.N.W."/>
            <person name="Larsson A."/>
            <person name="Li F.W."/>
            <person name="Perroud P.F."/>
            <person name="Phillips J."/>
            <person name="Ranjan P."/>
            <person name="Rokshar D.S."/>
            <person name="Rothfels C.J."/>
            <person name="Schneider L."/>
            <person name="Shu S."/>
            <person name="Stevenson D.W."/>
            <person name="Thummler F."/>
            <person name="Tillich M."/>
            <person name="Villarreal Aguilar J.C."/>
            <person name="Widiez T."/>
            <person name="Wong G.K."/>
            <person name="Wymore A."/>
            <person name="Zhang Y."/>
            <person name="Zimmer A.D."/>
            <person name="Quatrano R.S."/>
            <person name="Mayer K.F.X."/>
            <person name="Goodstein D."/>
            <person name="Casacuberta J.M."/>
            <person name="Vandepoele K."/>
            <person name="Reski R."/>
            <person name="Cuming A.C."/>
            <person name="Tuskan G.A."/>
            <person name="Maumus F."/>
            <person name="Salse J."/>
            <person name="Schmutz J."/>
            <person name="Rensing S.A."/>
        </authorList>
    </citation>
    <scope>NUCLEOTIDE SEQUENCE [LARGE SCALE GENOMIC DNA]</scope>
    <source>
        <strain evidence="1 2">cv. Gransden 2004</strain>
    </source>
</reference>
<evidence type="ECO:0008006" key="3">
    <source>
        <dbReference type="Google" id="ProtNLM"/>
    </source>
</evidence>
<keyword evidence="2" id="KW-1185">Reference proteome</keyword>